<evidence type="ECO:0000313" key="9">
    <source>
        <dbReference type="EMBL" id="ANS71127.1"/>
    </source>
</evidence>
<keyword evidence="4 7" id="KW-0560">Oxidoreductase</keyword>
<dbReference type="Gene3D" id="1.20.120.310">
    <property type="entry name" value="ERV/ALR sulfhydryl oxidase domain"/>
    <property type="match status" value="1"/>
</dbReference>
<evidence type="ECO:0000256" key="3">
    <source>
        <dbReference type="ARBA" id="ARBA00022827"/>
    </source>
</evidence>
<protein>
    <recommendedName>
        <fullName evidence="7">Sulfhydryl oxidase</fullName>
        <ecNumber evidence="7">1.8.3.2</ecNumber>
    </recommendedName>
</protein>
<dbReference type="InterPro" id="IPR036774">
    <property type="entry name" value="ERV/ALR_sulphydryl_oxid_sf"/>
</dbReference>
<evidence type="ECO:0000313" key="10">
    <source>
        <dbReference type="Proteomes" id="UP000203626"/>
    </source>
</evidence>
<dbReference type="GO" id="GO:0016972">
    <property type="term" value="F:thiol oxidase activity"/>
    <property type="evidence" value="ECO:0007669"/>
    <property type="project" value="UniProtKB-EC"/>
</dbReference>
<keyword evidence="3 7" id="KW-0274">FAD</keyword>
<dbReference type="OrthoDB" id="17960at10239"/>
<dbReference type="InterPro" id="IPR017905">
    <property type="entry name" value="ERV/ALR_sulphydryl_oxidase"/>
</dbReference>
<dbReference type="EMBL" id="KU980965">
    <property type="protein sequence ID" value="ANS71127.1"/>
    <property type="molecule type" value="Genomic_DNA"/>
</dbReference>
<organism evidence="9 10">
    <name type="scientific">Pteropox virus</name>
    <dbReference type="NCBI Taxonomy" id="1873698"/>
    <lineage>
        <taxon>Viruses</taxon>
        <taxon>Varidnaviria</taxon>
        <taxon>Bamfordvirae</taxon>
        <taxon>Nucleocytoviricota</taxon>
        <taxon>Pokkesviricetes</taxon>
        <taxon>Chitovirales</taxon>
        <taxon>Poxviridae</taxon>
        <taxon>Chordopoxvirinae</taxon>
        <taxon>Pteropopoxvirus</taxon>
        <taxon>Pteropopoxvirus pteropox</taxon>
    </lineage>
</organism>
<evidence type="ECO:0000259" key="8">
    <source>
        <dbReference type="PROSITE" id="PS51324"/>
    </source>
</evidence>
<evidence type="ECO:0000256" key="7">
    <source>
        <dbReference type="RuleBase" id="RU371123"/>
    </source>
</evidence>
<dbReference type="PIRSF" id="PIRSF015696">
    <property type="entry name" value="VAC_E10R"/>
    <property type="match status" value="1"/>
</dbReference>
<dbReference type="Proteomes" id="UP000203626">
    <property type="component" value="Segment"/>
</dbReference>
<accession>A0A1B1MRB6</accession>
<dbReference type="GeneID" id="28340370"/>
<evidence type="ECO:0000256" key="4">
    <source>
        <dbReference type="ARBA" id="ARBA00023002"/>
    </source>
</evidence>
<keyword evidence="10" id="KW-1185">Reference proteome</keyword>
<keyword evidence="5" id="KW-1015">Disulfide bond</keyword>
<keyword evidence="2 7" id="KW-0285">Flavoprotein</keyword>
<reference evidence="9 10" key="1">
    <citation type="journal article" date="2016" name="J. Gen. Virol.">
        <title>Genomic characterization of a novel poxvirus from a flying fox: evidence for a new genus?</title>
        <authorList>
            <person name="O'Dea M.A."/>
            <person name="Tu S.L."/>
            <person name="Pang S."/>
            <person name="De Ridder T."/>
            <person name="Jackson B."/>
            <person name="Upton C."/>
        </authorList>
    </citation>
    <scope>NUCLEOTIDE SEQUENCE [LARGE SCALE GENOMIC DNA]</scope>
    <source>
        <strain evidence="9 10">Australia</strain>
    </source>
</reference>
<evidence type="ECO:0000256" key="1">
    <source>
        <dbReference type="ARBA" id="ARBA00001974"/>
    </source>
</evidence>
<dbReference type="EC" id="1.8.3.2" evidence="7"/>
<dbReference type="RefSeq" id="YP_009268758.1">
    <property type="nucleotide sequence ID" value="NC_030656.1"/>
</dbReference>
<gene>
    <name evidence="9" type="ORF">PTPV-Aus-043</name>
</gene>
<comment type="catalytic activity">
    <reaction evidence="6 7">
        <text>2 R'C(R)SH + O2 = R'C(R)S-S(R)CR' + H2O2</text>
        <dbReference type="Rhea" id="RHEA:17357"/>
        <dbReference type="ChEBI" id="CHEBI:15379"/>
        <dbReference type="ChEBI" id="CHEBI:16240"/>
        <dbReference type="ChEBI" id="CHEBI:16520"/>
        <dbReference type="ChEBI" id="CHEBI:17412"/>
        <dbReference type="EC" id="1.8.3.2"/>
    </reaction>
</comment>
<feature type="domain" description="ERV/ALR sulfhydryl oxidase" evidence="8">
    <location>
        <begin position="1"/>
        <end position="96"/>
    </location>
</feature>
<dbReference type="SUPFAM" id="SSF69000">
    <property type="entry name" value="FAD-dependent thiol oxidase"/>
    <property type="match status" value="1"/>
</dbReference>
<proteinExistence type="predicted"/>
<comment type="cofactor">
    <cofactor evidence="1 7">
        <name>FAD</name>
        <dbReference type="ChEBI" id="CHEBI:57692"/>
    </cofactor>
</comment>
<evidence type="ECO:0000256" key="6">
    <source>
        <dbReference type="ARBA" id="ARBA00048864"/>
    </source>
</evidence>
<dbReference type="KEGG" id="vg:28340370"/>
<name>A0A1B1MRB6_9POXV</name>
<dbReference type="InterPro" id="IPR006890">
    <property type="entry name" value="Sulphydryl_Oase_FAD-link_ERV1"/>
</dbReference>
<dbReference type="Pfam" id="PF04805">
    <property type="entry name" value="Pox_E10"/>
    <property type="match status" value="1"/>
</dbReference>
<evidence type="ECO:0000256" key="2">
    <source>
        <dbReference type="ARBA" id="ARBA00022630"/>
    </source>
</evidence>
<dbReference type="PROSITE" id="PS51324">
    <property type="entry name" value="ERV_ALR"/>
    <property type="match status" value="1"/>
</dbReference>
<evidence type="ECO:0000256" key="5">
    <source>
        <dbReference type="ARBA" id="ARBA00023157"/>
    </source>
</evidence>
<sequence>MEPRFWGRSMWTVIFIILSQAKVHKDVELCKKHLYVICTTLPCVVCRKHATKAIEKNNVMSSSDLNFIYYFFIRLFNNLATDERYKIDVTKVQPLV</sequence>